<evidence type="ECO:0000313" key="2">
    <source>
        <dbReference type="Proteomes" id="UP000326777"/>
    </source>
</evidence>
<accession>A0A5P8PH83</accession>
<keyword evidence="2" id="KW-1185">Reference proteome</keyword>
<name>A0A5P8PH83_9CAUD</name>
<sequence length="123" mass="14007">MTIGAAFNVLRKEYGHITLQQYMTKPRVMHIPSELITEKFRGEPRYDTAGTLIEPGDVVAFPGGPQTLNYAIVVGYTKQGYRLWQFHRERGRYTSTNIWNLSPGDHTTSMDVAVVKKVGYEKL</sequence>
<evidence type="ECO:0000313" key="1">
    <source>
        <dbReference type="EMBL" id="QFR56088.1"/>
    </source>
</evidence>
<gene>
    <name evidence="1" type="ORF">CPT_Muldoon_135</name>
</gene>
<dbReference type="EMBL" id="MN095771">
    <property type="protein sequence ID" value="QFR56088.1"/>
    <property type="molecule type" value="Genomic_DNA"/>
</dbReference>
<reference evidence="2" key="1">
    <citation type="submission" date="2019-06" db="EMBL/GenBank/DDBJ databases">
        <title>Complete genome sequence of Serratia marcescens phage Muldoon.</title>
        <authorList>
            <person name="Campbell S."/>
            <person name="Atkinson C."/>
            <person name="Moreland R."/>
            <person name="Liu M."/>
            <person name="Ramsey J."/>
            <person name="Leavitt J."/>
        </authorList>
    </citation>
    <scope>NUCLEOTIDE SEQUENCE [LARGE SCALE GENOMIC DNA]</scope>
</reference>
<organism evidence="1 2">
    <name type="scientific">Serratia phage Muldoon</name>
    <dbReference type="NCBI Taxonomy" id="2601678"/>
    <lineage>
        <taxon>Viruses</taxon>
        <taxon>Duplodnaviria</taxon>
        <taxon>Heunggongvirae</taxon>
        <taxon>Uroviricota</taxon>
        <taxon>Caudoviricetes</taxon>
        <taxon>Muldoonvirus</taxon>
        <taxon>Muldoonvirus muldoon</taxon>
    </lineage>
</organism>
<dbReference type="Proteomes" id="UP000326777">
    <property type="component" value="Genome"/>
</dbReference>
<proteinExistence type="predicted"/>
<protein>
    <submittedName>
        <fullName evidence="1">Uncharacterized protein</fullName>
    </submittedName>
</protein>